<sequence>MASQTNQTVDTTTQANQTVVETKNMETENPPKPQEPLSSCRKRVNDESATFFENLKDHMDEFIHASMDEHKTCFQQTMNKIFGTTFSKTDEKQVEAKEVVAPLQGSSN</sequence>
<dbReference type="PANTHER" id="PTHR33622">
    <property type="entry name" value="OS03G0724500 PROTEIN"/>
    <property type="match status" value="1"/>
</dbReference>
<gene>
    <name evidence="3" type="primary">LOC104713615</name>
</gene>
<dbReference type="PANTHER" id="PTHR33622:SF10">
    <property type="entry name" value="MARKER FOR OXIDATIVE STRESS RESPONSE PROTEIN"/>
    <property type="match status" value="1"/>
</dbReference>
<dbReference type="RefSeq" id="XP_010429088.1">
    <property type="nucleotide sequence ID" value="XM_010430786.2"/>
</dbReference>
<reference evidence="3" key="2">
    <citation type="submission" date="2025-08" db="UniProtKB">
        <authorList>
            <consortium name="RefSeq"/>
        </authorList>
    </citation>
    <scope>IDENTIFICATION</scope>
    <source>
        <tissue evidence="3">Leaf</tissue>
    </source>
</reference>
<accession>A0ABM0TNW2</accession>
<evidence type="ECO:0000256" key="1">
    <source>
        <dbReference type="SAM" id="MobiDB-lite"/>
    </source>
</evidence>
<feature type="region of interest" description="Disordered" evidence="1">
    <location>
        <begin position="1"/>
        <end position="40"/>
    </location>
</feature>
<dbReference type="GeneID" id="104713615"/>
<reference evidence="2" key="1">
    <citation type="journal article" date="2014" name="Nat. Commun.">
        <title>The emerging biofuel crop Camelina sativa retains a highly undifferentiated hexaploid genome structure.</title>
        <authorList>
            <person name="Kagale S."/>
            <person name="Koh C."/>
            <person name="Nixon J."/>
            <person name="Bollina V."/>
            <person name="Clarke W.E."/>
            <person name="Tuteja R."/>
            <person name="Spillane C."/>
            <person name="Robinson S.J."/>
            <person name="Links M.G."/>
            <person name="Clarke C."/>
            <person name="Higgins E.E."/>
            <person name="Huebert T."/>
            <person name="Sharpe A.G."/>
            <person name="Parkin I.A."/>
        </authorList>
    </citation>
    <scope>NUCLEOTIDE SEQUENCE [LARGE SCALE GENOMIC DNA]</scope>
    <source>
        <strain evidence="2">cv. DH55</strain>
    </source>
</reference>
<protein>
    <submittedName>
        <fullName evidence="3">Uncharacterized protein LOC104713615</fullName>
    </submittedName>
</protein>
<feature type="compositionally biased region" description="Polar residues" evidence="1">
    <location>
        <begin position="1"/>
        <end position="21"/>
    </location>
</feature>
<keyword evidence="2" id="KW-1185">Reference proteome</keyword>
<evidence type="ECO:0000313" key="2">
    <source>
        <dbReference type="Proteomes" id="UP000694864"/>
    </source>
</evidence>
<proteinExistence type="predicted"/>
<dbReference type="Proteomes" id="UP000694864">
    <property type="component" value="Chromosome 9"/>
</dbReference>
<organism evidence="2 3">
    <name type="scientific">Camelina sativa</name>
    <name type="common">False flax</name>
    <name type="synonym">Myagrum sativum</name>
    <dbReference type="NCBI Taxonomy" id="90675"/>
    <lineage>
        <taxon>Eukaryota</taxon>
        <taxon>Viridiplantae</taxon>
        <taxon>Streptophyta</taxon>
        <taxon>Embryophyta</taxon>
        <taxon>Tracheophyta</taxon>
        <taxon>Spermatophyta</taxon>
        <taxon>Magnoliopsida</taxon>
        <taxon>eudicotyledons</taxon>
        <taxon>Gunneridae</taxon>
        <taxon>Pentapetalae</taxon>
        <taxon>rosids</taxon>
        <taxon>malvids</taxon>
        <taxon>Brassicales</taxon>
        <taxon>Brassicaceae</taxon>
        <taxon>Camelineae</taxon>
        <taxon>Camelina</taxon>
    </lineage>
</organism>
<name>A0ABM0TNW2_CAMSA</name>
<evidence type="ECO:0000313" key="3">
    <source>
        <dbReference type="RefSeq" id="XP_010429088.1"/>
    </source>
</evidence>